<sequence length="240" mass="26342">MTVHGLPAYVAQPAEGVAPKGIAVILSDVFGWSCVNNRVLAHYYAANGDFLVYLPDFMNGCSVPPSLIPSIEHVLEHAPTWIDFFTKPIRGIYVLARVLPSILRANIWVAWPGHVMTLARDDPTTRVVRHEPQSGASTDPQPLVDCLFTAHPSMLNIPGDAEYVRLPTSVVVGDIDTMLKLDSARVMKSILDSKDGHEMVILPSAKHGFVIRTPPDGEHAKECAQEPRDQAVAWFNKAFS</sequence>
<dbReference type="InterPro" id="IPR029058">
    <property type="entry name" value="AB_hydrolase_fold"/>
</dbReference>
<reference evidence="1" key="1">
    <citation type="submission" date="2020-03" db="EMBL/GenBank/DDBJ databases">
        <title>Site-based positive gene gene selection in Geosmithia morbida across the United States reveals a broad range of putative effectors and factors for local host and environmental adapation.</title>
        <authorList>
            <person name="Onufrak A."/>
            <person name="Murdoch R.W."/>
            <person name="Gazis R."/>
            <person name="Huff M."/>
            <person name="Staton M."/>
            <person name="Klingeman W."/>
            <person name="Hadziabdic D."/>
        </authorList>
    </citation>
    <scope>NUCLEOTIDE SEQUENCE</scope>
    <source>
        <strain evidence="1">1262</strain>
    </source>
</reference>
<dbReference type="PANTHER" id="PTHR17630:SF105">
    <property type="entry name" value="DIENELACTONE HYDROLASE FAMILY PROTEIN (AFU_ORTHOLOGUE AFUA_4G08790)"/>
    <property type="match status" value="1"/>
</dbReference>
<dbReference type="PANTHER" id="PTHR17630">
    <property type="entry name" value="DIENELACTONE HYDROLASE"/>
    <property type="match status" value="1"/>
</dbReference>
<name>A0A9P4YW39_9HYPO</name>
<accession>A0A9P4YW39</accession>
<protein>
    <submittedName>
        <fullName evidence="1">Dienelactone hydrolase family</fullName>
    </submittedName>
</protein>
<dbReference type="GO" id="GO:0016787">
    <property type="term" value="F:hydrolase activity"/>
    <property type="evidence" value="ECO:0007669"/>
    <property type="project" value="UniProtKB-KW"/>
</dbReference>
<gene>
    <name evidence="1" type="ORF">GMORB2_7166</name>
</gene>
<proteinExistence type="predicted"/>
<dbReference type="GeneID" id="55973389"/>
<keyword evidence="2" id="KW-1185">Reference proteome</keyword>
<keyword evidence="1" id="KW-0378">Hydrolase</keyword>
<dbReference type="OrthoDB" id="17560at2759"/>
<dbReference type="EMBL" id="JAANYQ010000008">
    <property type="protein sequence ID" value="KAF4122859.1"/>
    <property type="molecule type" value="Genomic_DNA"/>
</dbReference>
<evidence type="ECO:0000313" key="1">
    <source>
        <dbReference type="EMBL" id="KAF4122859.1"/>
    </source>
</evidence>
<evidence type="ECO:0000313" key="2">
    <source>
        <dbReference type="Proteomes" id="UP000749293"/>
    </source>
</evidence>
<dbReference type="Gene3D" id="3.40.50.1820">
    <property type="entry name" value="alpha/beta hydrolase"/>
    <property type="match status" value="2"/>
</dbReference>
<dbReference type="SUPFAM" id="SSF53474">
    <property type="entry name" value="alpha/beta-Hydrolases"/>
    <property type="match status" value="1"/>
</dbReference>
<comment type="caution">
    <text evidence="1">The sequence shown here is derived from an EMBL/GenBank/DDBJ whole genome shotgun (WGS) entry which is preliminary data.</text>
</comment>
<dbReference type="AlphaFoldDB" id="A0A9P4YW39"/>
<organism evidence="1 2">
    <name type="scientific">Geosmithia morbida</name>
    <dbReference type="NCBI Taxonomy" id="1094350"/>
    <lineage>
        <taxon>Eukaryota</taxon>
        <taxon>Fungi</taxon>
        <taxon>Dikarya</taxon>
        <taxon>Ascomycota</taxon>
        <taxon>Pezizomycotina</taxon>
        <taxon>Sordariomycetes</taxon>
        <taxon>Hypocreomycetidae</taxon>
        <taxon>Hypocreales</taxon>
        <taxon>Bionectriaceae</taxon>
        <taxon>Geosmithia</taxon>
    </lineage>
</organism>
<dbReference type="Proteomes" id="UP000749293">
    <property type="component" value="Unassembled WGS sequence"/>
</dbReference>
<dbReference type="RefSeq" id="XP_035321511.1">
    <property type="nucleotide sequence ID" value="XM_035469131.1"/>
</dbReference>